<evidence type="ECO:0000313" key="1">
    <source>
        <dbReference type="EMBL" id="KAI8440304.1"/>
    </source>
</evidence>
<dbReference type="EMBL" id="CM046102">
    <property type="protein sequence ID" value="KAI8440304.1"/>
    <property type="molecule type" value="Genomic_DNA"/>
</dbReference>
<evidence type="ECO:0000313" key="2">
    <source>
        <dbReference type="Proteomes" id="UP001064048"/>
    </source>
</evidence>
<reference evidence="1 2" key="1">
    <citation type="journal article" date="2022" name="Genome Biol. Evol.">
        <title>The Spruce Budworm Genome: Reconstructing the Evolutionary History of Antifreeze Proteins.</title>
        <authorList>
            <person name="Beliveau C."/>
            <person name="Gagne P."/>
            <person name="Picq S."/>
            <person name="Vernygora O."/>
            <person name="Keeling C.I."/>
            <person name="Pinkney K."/>
            <person name="Doucet D."/>
            <person name="Wen F."/>
            <person name="Johnston J.S."/>
            <person name="Maaroufi H."/>
            <person name="Boyle B."/>
            <person name="Laroche J."/>
            <person name="Dewar K."/>
            <person name="Juretic N."/>
            <person name="Blackburn G."/>
            <person name="Nisole A."/>
            <person name="Brunet B."/>
            <person name="Brandao M."/>
            <person name="Lumley L."/>
            <person name="Duan J."/>
            <person name="Quan G."/>
            <person name="Lucarotti C.J."/>
            <person name="Roe A.D."/>
            <person name="Sperling F.A.H."/>
            <person name="Levesque R.C."/>
            <person name="Cusson M."/>
        </authorList>
    </citation>
    <scope>NUCLEOTIDE SEQUENCE [LARGE SCALE GENOMIC DNA]</scope>
    <source>
        <strain evidence="1">Glfc:IPQL:Cfum</strain>
    </source>
</reference>
<gene>
    <name evidence="1" type="ORF">MSG28_001653</name>
</gene>
<dbReference type="Proteomes" id="UP001064048">
    <property type="component" value="Chromosome 2"/>
</dbReference>
<organism evidence="1 2">
    <name type="scientific">Choristoneura fumiferana</name>
    <name type="common">Spruce budworm moth</name>
    <name type="synonym">Archips fumiferana</name>
    <dbReference type="NCBI Taxonomy" id="7141"/>
    <lineage>
        <taxon>Eukaryota</taxon>
        <taxon>Metazoa</taxon>
        <taxon>Ecdysozoa</taxon>
        <taxon>Arthropoda</taxon>
        <taxon>Hexapoda</taxon>
        <taxon>Insecta</taxon>
        <taxon>Pterygota</taxon>
        <taxon>Neoptera</taxon>
        <taxon>Endopterygota</taxon>
        <taxon>Lepidoptera</taxon>
        <taxon>Glossata</taxon>
        <taxon>Ditrysia</taxon>
        <taxon>Tortricoidea</taxon>
        <taxon>Tortricidae</taxon>
        <taxon>Tortricinae</taxon>
        <taxon>Choristoneura</taxon>
    </lineage>
</organism>
<comment type="caution">
    <text evidence="1">The sequence shown here is derived from an EMBL/GenBank/DDBJ whole genome shotgun (WGS) entry which is preliminary data.</text>
</comment>
<keyword evidence="2" id="KW-1185">Reference proteome</keyword>
<sequence>MAGKGAKKPKEMDPEEQMRRKFHAKCLFRALGRLVMSNTYWLIEGIDQYVGVEDVKRRVEQAVRAKAKKKQLLNINDKALLNKFAGERSDHEKQYLYRILGGLKCFKRYPNHVKRKLAAVTYFKYYGPGRVIVRQHQEAHAMYFIVTGDVTVSQMFLDELIQQYVSVDIGTMHPGDMFGEVSLLHNIPRTATVTTNGHCELLALMKEDFKNVLQASVQKQWDEVRLAMSAFTYFDALDEVARREGCIVAKMKSYEPNETLLGDGVGIANFVYFILSGRCQMIESLQVIVTTRLGKNYYALHDPYIPEEESEQDFDKKWFGAYQNLNMSSQSLRERQESTVKGSRAASKVEEIKVGSGSSTANHLEELEDQLNNLEGSDEKRHSATSAIKLQSAMKQRPSERHESVRMGPTSEGAEGNRESADSAGSKDILLKKHSSTRTRPSVRLSVIPEVGAPPPPPSNLKTYFMQVVQLNPGSSFGFGENMRDRRIIALTPVNCMLLPKIWLLQRNTANIWSRIQHYLEKKRLLRTVRTESINFASKTAAQSSKRASVLFGVETLDLEVSSFTDSAAVNRTDIIINIHMVLSFISGKRICVATVSGELTHNAHSEIPTKKTLFKEFVAARRWQEFREQMVDDVIARSNTVNWTSVHDVPYSIRMEEMLDI</sequence>
<accession>A0ACC0KVI8</accession>
<protein>
    <submittedName>
        <fullName evidence="1">Uncharacterized protein</fullName>
    </submittedName>
</protein>
<name>A0ACC0KVI8_CHOFU</name>
<proteinExistence type="predicted"/>